<reference evidence="2 3" key="1">
    <citation type="submission" date="2017-11" db="EMBL/GenBank/DDBJ databases">
        <title>De novo assembly and phasing of dikaryotic genomes from two isolates of Puccinia coronata f. sp. avenae, the causal agent of oat crown rust.</title>
        <authorList>
            <person name="Miller M.E."/>
            <person name="Zhang Y."/>
            <person name="Omidvar V."/>
            <person name="Sperschneider J."/>
            <person name="Schwessinger B."/>
            <person name="Raley C."/>
            <person name="Palmer J.M."/>
            <person name="Garnica D."/>
            <person name="Upadhyaya N."/>
            <person name="Rathjen J."/>
            <person name="Taylor J.M."/>
            <person name="Park R.F."/>
            <person name="Dodds P.N."/>
            <person name="Hirsch C.D."/>
            <person name="Kianian S.F."/>
            <person name="Figueroa M."/>
        </authorList>
    </citation>
    <scope>NUCLEOTIDE SEQUENCE [LARGE SCALE GENOMIC DNA]</scope>
    <source>
        <strain evidence="2">12NC29</strain>
    </source>
</reference>
<protein>
    <submittedName>
        <fullName evidence="2">Uncharacterized protein</fullName>
    </submittedName>
</protein>
<keyword evidence="3" id="KW-1185">Reference proteome</keyword>
<gene>
    <name evidence="2" type="ORF">PCANC_01383</name>
    <name evidence="1" type="ORF">PCANC_14997</name>
</gene>
<dbReference type="EMBL" id="PGCJ01000886">
    <property type="protein sequence ID" value="PLW15823.1"/>
    <property type="molecule type" value="Genomic_DNA"/>
</dbReference>
<evidence type="ECO:0000313" key="3">
    <source>
        <dbReference type="Proteomes" id="UP000235388"/>
    </source>
</evidence>
<dbReference type="EMBL" id="PGCJ01000008">
    <property type="protein sequence ID" value="PLW57754.1"/>
    <property type="molecule type" value="Genomic_DNA"/>
</dbReference>
<name>A0A2N5W679_9BASI</name>
<comment type="caution">
    <text evidence="2">The sequence shown here is derived from an EMBL/GenBank/DDBJ whole genome shotgun (WGS) entry which is preliminary data.</text>
</comment>
<proteinExistence type="predicted"/>
<evidence type="ECO:0000313" key="1">
    <source>
        <dbReference type="EMBL" id="PLW15823.1"/>
    </source>
</evidence>
<accession>A0A2N5W679</accession>
<sequence length="73" mass="7715">MDRRQSGLPAASQLHNISLDYKMDWAKIGGSNPVLPAGQLILIFPTAVRLVDSGANDTVAGAVGCAIHQNLCR</sequence>
<organism evidence="2 3">
    <name type="scientific">Puccinia coronata f. sp. avenae</name>
    <dbReference type="NCBI Taxonomy" id="200324"/>
    <lineage>
        <taxon>Eukaryota</taxon>
        <taxon>Fungi</taxon>
        <taxon>Dikarya</taxon>
        <taxon>Basidiomycota</taxon>
        <taxon>Pucciniomycotina</taxon>
        <taxon>Pucciniomycetes</taxon>
        <taxon>Pucciniales</taxon>
        <taxon>Pucciniaceae</taxon>
        <taxon>Puccinia</taxon>
    </lineage>
</organism>
<dbReference type="Proteomes" id="UP000235388">
    <property type="component" value="Unassembled WGS sequence"/>
</dbReference>
<dbReference type="AlphaFoldDB" id="A0A2N5W679"/>
<evidence type="ECO:0000313" key="2">
    <source>
        <dbReference type="EMBL" id="PLW57754.1"/>
    </source>
</evidence>